<organism evidence="1 2">
    <name type="scientific">Romanomermis culicivorax</name>
    <name type="common">Nematode worm</name>
    <dbReference type="NCBI Taxonomy" id="13658"/>
    <lineage>
        <taxon>Eukaryota</taxon>
        <taxon>Metazoa</taxon>
        <taxon>Ecdysozoa</taxon>
        <taxon>Nematoda</taxon>
        <taxon>Enoplea</taxon>
        <taxon>Dorylaimia</taxon>
        <taxon>Mermithida</taxon>
        <taxon>Mermithoidea</taxon>
        <taxon>Mermithidae</taxon>
        <taxon>Romanomermis</taxon>
    </lineage>
</organism>
<dbReference type="Proteomes" id="UP000887565">
    <property type="component" value="Unplaced"/>
</dbReference>
<evidence type="ECO:0000313" key="1">
    <source>
        <dbReference type="Proteomes" id="UP000887565"/>
    </source>
</evidence>
<sequence>MRFPKALTQWHRQEGAWALEHPTEFGNKNKNWAWFSFVLEKTVLLDLFPDSAFKSYPDGLFLNEKNNGTKSICVIRILIIAIANSNFCSSDNILIY</sequence>
<dbReference type="WBParaSite" id="nRc.2.0.1.t08559-RA">
    <property type="protein sequence ID" value="nRc.2.0.1.t08559-RA"/>
    <property type="gene ID" value="nRc.2.0.1.g08559"/>
</dbReference>
<reference evidence="2" key="1">
    <citation type="submission" date="2022-11" db="UniProtKB">
        <authorList>
            <consortium name="WormBaseParasite"/>
        </authorList>
    </citation>
    <scope>IDENTIFICATION</scope>
</reference>
<proteinExistence type="predicted"/>
<name>A0A915I593_ROMCU</name>
<accession>A0A915I593</accession>
<evidence type="ECO:0000313" key="2">
    <source>
        <dbReference type="WBParaSite" id="nRc.2.0.1.t08559-RA"/>
    </source>
</evidence>
<dbReference type="AlphaFoldDB" id="A0A915I593"/>
<protein>
    <submittedName>
        <fullName evidence="2">Uncharacterized protein</fullName>
    </submittedName>
</protein>
<keyword evidence="1" id="KW-1185">Reference proteome</keyword>